<keyword evidence="2" id="KW-1185">Reference proteome</keyword>
<organism evidence="1 2">
    <name type="scientific">Parafrankia irregularis</name>
    <dbReference type="NCBI Taxonomy" id="795642"/>
    <lineage>
        <taxon>Bacteria</taxon>
        <taxon>Bacillati</taxon>
        <taxon>Actinomycetota</taxon>
        <taxon>Actinomycetes</taxon>
        <taxon>Frankiales</taxon>
        <taxon>Frankiaceae</taxon>
        <taxon>Parafrankia</taxon>
    </lineage>
</organism>
<sequence>MLAGVDADKAAPEVVAARILDGVADGDSVVWPDDASARAGSVYLADPVRLEEMLAG</sequence>
<reference evidence="2" key="1">
    <citation type="submission" date="2015-11" db="EMBL/GenBank/DDBJ databases">
        <authorList>
            <person name="Varghese N."/>
        </authorList>
    </citation>
    <scope>NUCLEOTIDE SEQUENCE [LARGE SCALE GENOMIC DNA]</scope>
    <source>
        <strain evidence="2">DSM 45899</strain>
    </source>
</reference>
<dbReference type="RefSeq" id="WP_226931147.1">
    <property type="nucleotide sequence ID" value="NZ_FAOZ01000004.1"/>
</dbReference>
<accession>A0A0S4QHR4</accession>
<name>A0A0S4QHR4_9ACTN</name>
<protein>
    <submittedName>
        <fullName evidence="1">Uncharacterized protein</fullName>
    </submittedName>
</protein>
<dbReference type="EMBL" id="FAOZ01000004">
    <property type="protein sequence ID" value="CUU54995.1"/>
    <property type="molecule type" value="Genomic_DNA"/>
</dbReference>
<evidence type="ECO:0000313" key="1">
    <source>
        <dbReference type="EMBL" id="CUU54995.1"/>
    </source>
</evidence>
<evidence type="ECO:0000313" key="2">
    <source>
        <dbReference type="Proteomes" id="UP000198802"/>
    </source>
</evidence>
<dbReference type="AlphaFoldDB" id="A0A0S4QHR4"/>
<proteinExistence type="predicted"/>
<gene>
    <name evidence="1" type="ORF">Ga0074812_10475</name>
</gene>
<dbReference type="Proteomes" id="UP000198802">
    <property type="component" value="Unassembled WGS sequence"/>
</dbReference>